<comment type="caution">
    <text evidence="17">The sequence shown here is derived from an EMBL/GenBank/DDBJ whole genome shotgun (WGS) entry which is preliminary data.</text>
</comment>
<evidence type="ECO:0000256" key="13">
    <source>
        <dbReference type="ARBA" id="ARBA00031116"/>
    </source>
</evidence>
<protein>
    <recommendedName>
        <fullName evidence="3">Store-operated calcium entry-associated regulatory factor</fullName>
    </recommendedName>
    <alternativeName>
        <fullName evidence="13">Transmembrane protein 66</fullName>
    </alternativeName>
</protein>
<evidence type="ECO:0000256" key="7">
    <source>
        <dbReference type="ARBA" id="ARBA00022729"/>
    </source>
</evidence>
<evidence type="ECO:0000256" key="14">
    <source>
        <dbReference type="SAM" id="MobiDB-lite"/>
    </source>
</evidence>
<evidence type="ECO:0000256" key="9">
    <source>
        <dbReference type="ARBA" id="ARBA00022837"/>
    </source>
</evidence>
<evidence type="ECO:0000256" key="1">
    <source>
        <dbReference type="ARBA" id="ARBA00004115"/>
    </source>
</evidence>
<keyword evidence="11" id="KW-0406">Ion transport</keyword>
<reference evidence="17 18" key="1">
    <citation type="journal article" date="2019" name="Sci. Data">
        <title>Hybrid genome assembly and annotation of Danionella translucida.</title>
        <authorList>
            <person name="Kadobianskyi M."/>
            <person name="Schulze L."/>
            <person name="Schuelke M."/>
            <person name="Judkewitz B."/>
        </authorList>
    </citation>
    <scope>NUCLEOTIDE SEQUENCE [LARGE SCALE GENOMIC DNA]</scope>
    <source>
        <strain evidence="17 18">Bolton</strain>
    </source>
</reference>
<name>A0A553Q758_9TELE</name>
<keyword evidence="10 15" id="KW-1133">Transmembrane helix</keyword>
<comment type="similarity">
    <text evidence="2">Belongs to the SARAF family.</text>
</comment>
<gene>
    <name evidence="17" type="ORF">DNTS_031919</name>
</gene>
<dbReference type="GO" id="GO:2001256">
    <property type="term" value="P:regulation of store-operated calcium entry"/>
    <property type="evidence" value="ECO:0007669"/>
    <property type="project" value="InterPro"/>
</dbReference>
<keyword evidence="7 16" id="KW-0732">Signal</keyword>
<keyword evidence="12 15" id="KW-0472">Membrane</keyword>
<dbReference type="GO" id="GO:0006816">
    <property type="term" value="P:calcium ion transport"/>
    <property type="evidence" value="ECO:0007669"/>
    <property type="project" value="UniProtKB-KW"/>
</dbReference>
<evidence type="ECO:0000256" key="8">
    <source>
        <dbReference type="ARBA" id="ARBA00022824"/>
    </source>
</evidence>
<evidence type="ECO:0000256" key="15">
    <source>
        <dbReference type="SAM" id="Phobius"/>
    </source>
</evidence>
<dbReference type="PANTHER" id="PTHR15929">
    <property type="entry name" value="STORE-OPERATED CALCIUM ENTRY-ASSOCIATED REGULATORY FACTOR"/>
    <property type="match status" value="1"/>
</dbReference>
<dbReference type="EMBL" id="SRMA01026259">
    <property type="protein sequence ID" value="TRY85737.1"/>
    <property type="molecule type" value="Genomic_DNA"/>
</dbReference>
<evidence type="ECO:0000256" key="11">
    <source>
        <dbReference type="ARBA" id="ARBA00023065"/>
    </source>
</evidence>
<dbReference type="Proteomes" id="UP000316079">
    <property type="component" value="Unassembled WGS sequence"/>
</dbReference>
<feature type="region of interest" description="Disordered" evidence="14">
    <location>
        <begin position="199"/>
        <end position="246"/>
    </location>
</feature>
<evidence type="ECO:0000256" key="3">
    <source>
        <dbReference type="ARBA" id="ARBA00016584"/>
    </source>
</evidence>
<evidence type="ECO:0000256" key="6">
    <source>
        <dbReference type="ARBA" id="ARBA00022692"/>
    </source>
</evidence>
<evidence type="ECO:0000256" key="5">
    <source>
        <dbReference type="ARBA" id="ARBA00022568"/>
    </source>
</evidence>
<dbReference type="Pfam" id="PF06682">
    <property type="entry name" value="SARAF"/>
    <property type="match status" value="1"/>
</dbReference>
<feature type="compositionally biased region" description="Low complexity" evidence="14">
    <location>
        <begin position="295"/>
        <end position="317"/>
    </location>
</feature>
<dbReference type="AlphaFoldDB" id="A0A553Q758"/>
<feature type="signal peptide" evidence="16">
    <location>
        <begin position="1"/>
        <end position="21"/>
    </location>
</feature>
<evidence type="ECO:0000256" key="2">
    <source>
        <dbReference type="ARBA" id="ARBA00006833"/>
    </source>
</evidence>
<organism evidence="17 18">
    <name type="scientific">Danionella cerebrum</name>
    <dbReference type="NCBI Taxonomy" id="2873325"/>
    <lineage>
        <taxon>Eukaryota</taxon>
        <taxon>Metazoa</taxon>
        <taxon>Chordata</taxon>
        <taxon>Craniata</taxon>
        <taxon>Vertebrata</taxon>
        <taxon>Euteleostomi</taxon>
        <taxon>Actinopterygii</taxon>
        <taxon>Neopterygii</taxon>
        <taxon>Teleostei</taxon>
        <taxon>Ostariophysi</taxon>
        <taxon>Cypriniformes</taxon>
        <taxon>Danionidae</taxon>
        <taxon>Danioninae</taxon>
        <taxon>Danionella</taxon>
    </lineage>
</organism>
<dbReference type="PANTHER" id="PTHR15929:SF0">
    <property type="entry name" value="STORE-OPERATED CALCIUM ENTRY-ASSOCIATED REGULATORY FACTOR"/>
    <property type="match status" value="1"/>
</dbReference>
<comment type="subcellular location">
    <subcellularLocation>
        <location evidence="1">Endoplasmic reticulum membrane</location>
        <topology evidence="1">Single-pass type I membrane protein</topology>
    </subcellularLocation>
</comment>
<evidence type="ECO:0000313" key="18">
    <source>
        <dbReference type="Proteomes" id="UP000316079"/>
    </source>
</evidence>
<keyword evidence="5" id="KW-0109">Calcium transport</keyword>
<keyword evidence="6 15" id="KW-0812">Transmembrane</keyword>
<feature type="chain" id="PRO_5021716180" description="Store-operated calcium entry-associated regulatory factor" evidence="16">
    <location>
        <begin position="22"/>
        <end position="329"/>
    </location>
</feature>
<sequence>MNSGGVLLLHVFLLAVPLTSCWNDGSDAVLLRDVQVLTLYRGRYTAARRSSAVPQLQCVGGSAGCGSFQPEVVQCYNRGMDGIDTQWECKADMDNSYRFGRVEVSCEGYTSPNDAYVLRGSCGLEYTLDLTAEGKQQHSHDSWGSSGFFSNKKQNQRAGSYQNGPSEEGLGGLVVVAFLLLVAFAVYKMFLCTPSHGPQDGDASRGNSGAWGSNPGTGPPPPGFKPDYYSAHQSSSGPGYGFSEEFTRPQGSWNGFNAGHRPGGSGGFWTGMGTGGVLGYLFGSQRRQPPMGFTGSSYSSSGYSSSPSPAPNTSTGTRTASGFGGTKRR</sequence>
<dbReference type="OrthoDB" id="20303at2759"/>
<accession>A0A553Q758</accession>
<proteinExistence type="inferred from homology"/>
<keyword evidence="9" id="KW-0106">Calcium</keyword>
<evidence type="ECO:0000313" key="17">
    <source>
        <dbReference type="EMBL" id="TRY85737.1"/>
    </source>
</evidence>
<feature type="transmembrane region" description="Helical" evidence="15">
    <location>
        <begin position="169"/>
        <end position="187"/>
    </location>
</feature>
<evidence type="ECO:0000256" key="4">
    <source>
        <dbReference type="ARBA" id="ARBA00022448"/>
    </source>
</evidence>
<feature type="region of interest" description="Disordered" evidence="14">
    <location>
        <begin position="281"/>
        <end position="329"/>
    </location>
</feature>
<dbReference type="GO" id="GO:0005789">
    <property type="term" value="C:endoplasmic reticulum membrane"/>
    <property type="evidence" value="ECO:0007669"/>
    <property type="project" value="UniProtKB-SubCell"/>
</dbReference>
<evidence type="ECO:0000256" key="16">
    <source>
        <dbReference type="SAM" id="SignalP"/>
    </source>
</evidence>
<evidence type="ECO:0000256" key="10">
    <source>
        <dbReference type="ARBA" id="ARBA00022989"/>
    </source>
</evidence>
<dbReference type="STRING" id="623744.A0A553Q758"/>
<keyword evidence="4" id="KW-0813">Transport</keyword>
<keyword evidence="18" id="KW-1185">Reference proteome</keyword>
<evidence type="ECO:0000256" key="12">
    <source>
        <dbReference type="ARBA" id="ARBA00023136"/>
    </source>
</evidence>
<dbReference type="InterPro" id="IPR009567">
    <property type="entry name" value="SARAF"/>
</dbReference>
<keyword evidence="8" id="KW-0256">Endoplasmic reticulum</keyword>